<reference evidence="7" key="2">
    <citation type="submission" date="2025-08" db="UniProtKB">
        <authorList>
            <consortium name="Ensembl"/>
        </authorList>
    </citation>
    <scope>IDENTIFICATION</scope>
    <source>
        <strain evidence="7">broiler</strain>
    </source>
</reference>
<dbReference type="Pfam" id="PF03568">
    <property type="entry name" value="Separin_C"/>
    <property type="match status" value="2"/>
</dbReference>
<sequence>MPRDNVLQLCAFVRGHCRVLGLLLRVAPPDGVKQRLVLKQLLYHSLQLFTSVACDTFRSSQVAGWSGQERLTLGCQDTVMQMLEALEGLPQREQAKYLDITASCTFKLAYVFYSQNLHKEASSVSELFCQRLKQIDAFRFPEIPPEKLHRCFRLQVESYQKLGLLESALASCVQWLTSLRGRVGELLAEPIGLWARVKMDSVKQGAEDLRLRTLKEELSAHHLDADTLVAVLFAELKAYKSIRADTGQERYNVLCDLLEICSEDSGRLHERAACLVELAQVLCYHNYAQQTDCSALDSVHEALRLLDSVPRSAENREQLLDDRAQALLWLYICTLESKLEEGIAREQRVKALGQKSLEDFEPNDLNYESRLQEDAFLNSGISFNLLTELGESAAGLGRSCCTKGSSWVAVPAVRSVEQTTASLRVTAALYRLMDKPLQAMESYLLVRALCSALGDNLGTAGALCQVTKLLLQLECPSLCQEAESCLQRTDGGSDSYLLLQQTCLVLRSQLYCASHRVNGTALLLEVWYMLQAQVLQLTATYLSLPPSHLSCSHAGWKTPETALSEAHRLLRGIVLLLMGSNVLGSHKSAADIRFIDCGDNVLQKWQVLADLLGCSEHLVVLLSGVEVMCKAKAFCLEAIKLAVKLQAVRWCASFLVLKAQLELQQSELELSHWNLQQALFLLESGTGESFPNHPHPCLQSLRALQLEFVAMVSGLEKADDLSSSPQLKPKRKRRLAFLAHPAACPCCLCSDLTLSSLCLRWLLCCARGELAAGSAAEGLGLIQATLQRCGTVGPRFTVLLQDKLGSGHEAPALRLLDDLVATGYAALALHSLDWSLKARAQGSVASPARKPRGKKKQQAKSTDTDDAFALGDSDSKVPPIVVRPAAVPCTPCQKPSCPLAKTYTRGAAMSLRPRAPFTVFSEASPPLSKSQLLKAPKACGKTRSRLPVSGAGGGQVAPGARCSPATPLSPSSASATAHPAQLYSQLCQLLALATGDQDPITTAYLLAESVSVTTRHQLLSIIHKKLHKEKKAAADVAEQLQGLTLQDKDGSPEGLWVTFSGVTVCVLTLVSIQPTSVGDTLLLTRLERGSAPITVRIPTAHTKTPLSSVLSDFDSIQKEQKDANGYTEKRAWWLCRFELDQRMKNLIETLEMQVLGCWKAALLPAAQDPLLAEEAARLCAQLQQCGWWGKDPTLLKVLLNAAALLSPADVQALAVGLCPAQPSRARLLLQEPGGSVILVLDKHLQKLPWESMACLRDLPVTRLPSLRFLLSYTLTQRQTNSVLCRGIDPSRTFYVLNPQNNLSSTEECFRSWFESEPGWRGVTGSVPSQEQMQAALLEHDLYIYAGHGAGARLLDGQTISQLQCRAVALLFGCSSAALAVRGSLEGTGIVLKYIMAGCPLVLGNLWDVTDRDIDRYAEALLRAWLGAPRPGAPLLHYMAEARRAPRLQHLIGAAPVAYGLPVALQ</sequence>
<feature type="domain" description="Peptidase C50" evidence="6">
    <location>
        <begin position="1289"/>
        <end position="1384"/>
    </location>
</feature>
<accession>A0A8V1A2F3</accession>
<evidence type="ECO:0000313" key="7">
    <source>
        <dbReference type="Ensembl" id="ENSGALP00010036682.1"/>
    </source>
</evidence>
<evidence type="ECO:0000256" key="5">
    <source>
        <dbReference type="SAM" id="MobiDB-lite"/>
    </source>
</evidence>
<evidence type="ECO:0000313" key="8">
    <source>
        <dbReference type="Proteomes" id="UP000000539"/>
    </source>
</evidence>
<evidence type="ECO:0000256" key="3">
    <source>
        <dbReference type="ARBA" id="ARBA00022801"/>
    </source>
</evidence>
<reference evidence="7" key="1">
    <citation type="submission" date="2020-11" db="EMBL/GenBank/DDBJ databases">
        <title>Gallus gallus (Chicken) genome, bGalGal1, GRCg7b, maternal haplotype autosomes + Z &amp; W.</title>
        <authorList>
            <person name="Warren W."/>
            <person name="Formenti G."/>
            <person name="Fedrigo O."/>
            <person name="Haase B."/>
            <person name="Mountcastle J."/>
            <person name="Balacco J."/>
            <person name="Tracey A."/>
            <person name="Schneider V."/>
            <person name="Okimoto R."/>
            <person name="Cheng H."/>
            <person name="Hawken R."/>
            <person name="Howe K."/>
            <person name="Jarvis E.D."/>
        </authorList>
    </citation>
    <scope>NUCLEOTIDE SEQUENCE [LARGE SCALE GENOMIC DNA]</scope>
    <source>
        <strain evidence="7">Broiler</strain>
    </source>
</reference>
<dbReference type="InterPro" id="IPR005314">
    <property type="entry name" value="Peptidase_C50"/>
</dbReference>
<keyword evidence="4" id="KW-0159">Chromosome partition</keyword>
<evidence type="ECO:0000256" key="2">
    <source>
        <dbReference type="ARBA" id="ARBA00012489"/>
    </source>
</evidence>
<dbReference type="GO" id="GO:0000280">
    <property type="term" value="P:nuclear division"/>
    <property type="evidence" value="ECO:0007669"/>
    <property type="project" value="UniProtKB-ARBA"/>
</dbReference>
<reference evidence="7" key="3">
    <citation type="submission" date="2025-09" db="UniProtKB">
        <authorList>
            <consortium name="Ensembl"/>
        </authorList>
    </citation>
    <scope>IDENTIFICATION</scope>
    <source>
        <strain evidence="7">broiler</strain>
    </source>
</reference>
<comment type="catalytic activity">
    <reaction evidence="1">
        <text>All bonds known to be hydrolyzed by this endopeptidase have arginine in P1 and an acidic residue in P4. P6 is often occupied by an acidic residue or by a hydroxy-amino-acid residue, the phosphorylation of which enhances cleavage.</text>
        <dbReference type="EC" id="3.4.22.49"/>
    </reaction>
</comment>
<feature type="region of interest" description="Disordered" evidence="5">
    <location>
        <begin position="843"/>
        <end position="875"/>
    </location>
</feature>
<keyword evidence="8" id="KW-1185">Reference proteome</keyword>
<feature type="compositionally biased region" description="Low complexity" evidence="5">
    <location>
        <begin position="963"/>
        <end position="973"/>
    </location>
</feature>
<name>A0A8V1A2F3_CHICK</name>
<evidence type="ECO:0000256" key="1">
    <source>
        <dbReference type="ARBA" id="ARBA00000451"/>
    </source>
</evidence>
<evidence type="ECO:0000259" key="6">
    <source>
        <dbReference type="PROSITE" id="PS51700"/>
    </source>
</evidence>
<dbReference type="InterPro" id="IPR030397">
    <property type="entry name" value="SEPARIN_core_dom"/>
</dbReference>
<dbReference type="PANTHER" id="PTHR12792">
    <property type="entry name" value="EXTRA SPINDLE POLES 1-RELATED"/>
    <property type="match status" value="1"/>
</dbReference>
<protein>
    <recommendedName>
        <fullName evidence="2">separase</fullName>
        <ecNumber evidence="2">3.4.22.49</ecNumber>
    </recommendedName>
</protein>
<dbReference type="OrthoDB" id="10255632at2759"/>
<dbReference type="Ensembl" id="ENSGALT00010059922.1">
    <property type="protein sequence ID" value="ENSGALP00010036682.1"/>
    <property type="gene ID" value="ENSGALG00010024563.1"/>
</dbReference>
<feature type="compositionally biased region" description="Basic residues" evidence="5">
    <location>
        <begin position="849"/>
        <end position="858"/>
    </location>
</feature>
<dbReference type="GO" id="GO:0098813">
    <property type="term" value="P:nuclear chromosome segregation"/>
    <property type="evidence" value="ECO:0007669"/>
    <property type="project" value="UniProtKB-ARBA"/>
</dbReference>
<dbReference type="PROSITE" id="PS51700">
    <property type="entry name" value="SEPARIN"/>
    <property type="match status" value="1"/>
</dbReference>
<dbReference type="EC" id="3.4.22.49" evidence="2"/>
<feature type="region of interest" description="Disordered" evidence="5">
    <location>
        <begin position="944"/>
        <end position="973"/>
    </location>
</feature>
<dbReference type="GO" id="GO:0004197">
    <property type="term" value="F:cysteine-type endopeptidase activity"/>
    <property type="evidence" value="ECO:0007669"/>
    <property type="project" value="InterPro"/>
</dbReference>
<dbReference type="PANTHER" id="PTHR12792:SF0">
    <property type="entry name" value="SEPARIN"/>
    <property type="match status" value="1"/>
</dbReference>
<evidence type="ECO:0000256" key="4">
    <source>
        <dbReference type="ARBA" id="ARBA00022829"/>
    </source>
</evidence>
<dbReference type="GeneTree" id="ENSGT00390000004990"/>
<dbReference type="GO" id="GO:0005634">
    <property type="term" value="C:nucleus"/>
    <property type="evidence" value="ECO:0007669"/>
    <property type="project" value="InterPro"/>
</dbReference>
<keyword evidence="3" id="KW-0378">Hydrolase</keyword>
<proteinExistence type="predicted"/>
<dbReference type="Proteomes" id="UP000000539">
    <property type="component" value="Chromosome 34"/>
</dbReference>
<dbReference type="GO" id="GO:0006508">
    <property type="term" value="P:proteolysis"/>
    <property type="evidence" value="ECO:0007669"/>
    <property type="project" value="InterPro"/>
</dbReference>
<organism evidence="7 8">
    <name type="scientific">Gallus gallus</name>
    <name type="common">Chicken</name>
    <dbReference type="NCBI Taxonomy" id="9031"/>
    <lineage>
        <taxon>Eukaryota</taxon>
        <taxon>Metazoa</taxon>
        <taxon>Chordata</taxon>
        <taxon>Craniata</taxon>
        <taxon>Vertebrata</taxon>
        <taxon>Euteleostomi</taxon>
        <taxon>Archelosauria</taxon>
        <taxon>Archosauria</taxon>
        <taxon>Dinosauria</taxon>
        <taxon>Saurischia</taxon>
        <taxon>Theropoda</taxon>
        <taxon>Coelurosauria</taxon>
        <taxon>Aves</taxon>
        <taxon>Neognathae</taxon>
        <taxon>Galloanserae</taxon>
        <taxon>Galliformes</taxon>
        <taxon>Phasianidae</taxon>
        <taxon>Phasianinae</taxon>
        <taxon>Gallus</taxon>
    </lineage>
</organism>
<gene>
    <name evidence="7" type="primary">ESPL1</name>
</gene>